<evidence type="ECO:0000256" key="6">
    <source>
        <dbReference type="ARBA" id="ARBA00022801"/>
    </source>
</evidence>
<protein>
    <recommendedName>
        <fullName evidence="8">DDE Tnp4 domain-containing protein</fullName>
    </recommendedName>
</protein>
<dbReference type="GO" id="GO:0004518">
    <property type="term" value="F:nuclease activity"/>
    <property type="evidence" value="ECO:0007669"/>
    <property type="project" value="UniProtKB-KW"/>
</dbReference>
<dbReference type="InterPro" id="IPR045249">
    <property type="entry name" value="HARBI1-like"/>
</dbReference>
<gene>
    <name evidence="9" type="ORF">NQ314_009814</name>
</gene>
<comment type="similarity">
    <text evidence="3">Belongs to the HARBI1 family.</text>
</comment>
<dbReference type="GO" id="GO:0005634">
    <property type="term" value="C:nucleus"/>
    <property type="evidence" value="ECO:0007669"/>
    <property type="project" value="UniProtKB-SubCell"/>
</dbReference>
<organism evidence="9 10">
    <name type="scientific">Rhamnusium bicolor</name>
    <dbReference type="NCBI Taxonomy" id="1586634"/>
    <lineage>
        <taxon>Eukaryota</taxon>
        <taxon>Metazoa</taxon>
        <taxon>Ecdysozoa</taxon>
        <taxon>Arthropoda</taxon>
        <taxon>Hexapoda</taxon>
        <taxon>Insecta</taxon>
        <taxon>Pterygota</taxon>
        <taxon>Neoptera</taxon>
        <taxon>Endopterygota</taxon>
        <taxon>Coleoptera</taxon>
        <taxon>Polyphaga</taxon>
        <taxon>Cucujiformia</taxon>
        <taxon>Chrysomeloidea</taxon>
        <taxon>Cerambycidae</taxon>
        <taxon>Lepturinae</taxon>
        <taxon>Rhagiini</taxon>
        <taxon>Rhamnusium</taxon>
    </lineage>
</organism>
<comment type="subcellular location">
    <subcellularLocation>
        <location evidence="2">Nucleus</location>
    </subcellularLocation>
</comment>
<evidence type="ECO:0000256" key="4">
    <source>
        <dbReference type="ARBA" id="ARBA00022722"/>
    </source>
</evidence>
<evidence type="ECO:0000256" key="7">
    <source>
        <dbReference type="ARBA" id="ARBA00023242"/>
    </source>
</evidence>
<dbReference type="GO" id="GO:0016787">
    <property type="term" value="F:hydrolase activity"/>
    <property type="evidence" value="ECO:0007669"/>
    <property type="project" value="UniProtKB-KW"/>
</dbReference>
<keyword evidence="5" id="KW-0479">Metal-binding</keyword>
<accession>A0AAV8XWM2</accession>
<comment type="cofactor">
    <cofactor evidence="1">
        <name>a divalent metal cation</name>
        <dbReference type="ChEBI" id="CHEBI:60240"/>
    </cofactor>
</comment>
<dbReference type="PANTHER" id="PTHR22930">
    <property type="match status" value="1"/>
</dbReference>
<evidence type="ECO:0000259" key="8">
    <source>
        <dbReference type="Pfam" id="PF13359"/>
    </source>
</evidence>
<keyword evidence="6" id="KW-0378">Hydrolase</keyword>
<dbReference type="PANTHER" id="PTHR22930:SF85">
    <property type="entry name" value="GH03217P-RELATED"/>
    <property type="match status" value="1"/>
</dbReference>
<evidence type="ECO:0000313" key="9">
    <source>
        <dbReference type="EMBL" id="KAJ8943183.1"/>
    </source>
</evidence>
<dbReference type="EMBL" id="JANEYF010002702">
    <property type="protein sequence ID" value="KAJ8943183.1"/>
    <property type="molecule type" value="Genomic_DNA"/>
</dbReference>
<dbReference type="Proteomes" id="UP001162156">
    <property type="component" value="Unassembled WGS sequence"/>
</dbReference>
<reference evidence="9" key="1">
    <citation type="journal article" date="2023" name="Insect Mol. Biol.">
        <title>Genome sequencing provides insights into the evolution of gene families encoding plant cell wall-degrading enzymes in longhorned beetles.</title>
        <authorList>
            <person name="Shin N.R."/>
            <person name="Okamura Y."/>
            <person name="Kirsch R."/>
            <person name="Pauchet Y."/>
        </authorList>
    </citation>
    <scope>NUCLEOTIDE SEQUENCE</scope>
    <source>
        <strain evidence="9">RBIC_L_NR</strain>
    </source>
</reference>
<dbReference type="AlphaFoldDB" id="A0AAV8XWM2"/>
<evidence type="ECO:0000256" key="2">
    <source>
        <dbReference type="ARBA" id="ARBA00004123"/>
    </source>
</evidence>
<evidence type="ECO:0000256" key="3">
    <source>
        <dbReference type="ARBA" id="ARBA00006958"/>
    </source>
</evidence>
<evidence type="ECO:0000256" key="1">
    <source>
        <dbReference type="ARBA" id="ARBA00001968"/>
    </source>
</evidence>
<dbReference type="Pfam" id="PF13359">
    <property type="entry name" value="DDE_Tnp_4"/>
    <property type="match status" value="1"/>
</dbReference>
<keyword evidence="7" id="KW-0539">Nucleus</keyword>
<sequence>MTEQVDIETHFANNGFPGVIGIIDGTHIKIDKPSQDPDSYLNRKHFYSIQAQIVCDHRRKIRDIFVGSPGSVHNSRAFRSSPLCETLAEKCGNFYIPGDSGYPCLRHLLTPFRDHGNLTRRQQNYNYKLARNRYIIEHCFGILKQKIRQLYLLKLGKIEDIVNFIRACCVLHNFAIEDDIELQENIDNDVLMPIV</sequence>
<keyword evidence="10" id="KW-1185">Reference proteome</keyword>
<name>A0AAV8XWM2_9CUCU</name>
<evidence type="ECO:0000256" key="5">
    <source>
        <dbReference type="ARBA" id="ARBA00022723"/>
    </source>
</evidence>
<dbReference type="GO" id="GO:0046872">
    <property type="term" value="F:metal ion binding"/>
    <property type="evidence" value="ECO:0007669"/>
    <property type="project" value="UniProtKB-KW"/>
</dbReference>
<feature type="domain" description="DDE Tnp4" evidence="8">
    <location>
        <begin position="23"/>
        <end position="173"/>
    </location>
</feature>
<comment type="caution">
    <text evidence="9">The sequence shown here is derived from an EMBL/GenBank/DDBJ whole genome shotgun (WGS) entry which is preliminary data.</text>
</comment>
<keyword evidence="4" id="KW-0540">Nuclease</keyword>
<dbReference type="InterPro" id="IPR027806">
    <property type="entry name" value="HARBI1_dom"/>
</dbReference>
<proteinExistence type="inferred from homology"/>
<evidence type="ECO:0000313" key="10">
    <source>
        <dbReference type="Proteomes" id="UP001162156"/>
    </source>
</evidence>